<dbReference type="RefSeq" id="WP_091826775.1">
    <property type="nucleotide sequence ID" value="NZ_FNRJ01000009.1"/>
</dbReference>
<keyword evidence="2 4" id="KW-0479">Metal-binding</keyword>
<feature type="signal peptide" evidence="6">
    <location>
        <begin position="1"/>
        <end position="22"/>
    </location>
</feature>
<keyword evidence="9" id="KW-1185">Reference proteome</keyword>
<evidence type="ECO:0000256" key="1">
    <source>
        <dbReference type="ARBA" id="ARBA00022617"/>
    </source>
</evidence>
<dbReference type="AlphaFoldDB" id="A0A1H4EPI2"/>
<accession>A0A1H4EPI2</accession>
<evidence type="ECO:0000256" key="2">
    <source>
        <dbReference type="ARBA" id="ARBA00022723"/>
    </source>
</evidence>
<dbReference type="PROSITE" id="PS51007">
    <property type="entry name" value="CYTC"/>
    <property type="match status" value="2"/>
</dbReference>
<dbReference type="InterPro" id="IPR036909">
    <property type="entry name" value="Cyt_c-like_dom_sf"/>
</dbReference>
<dbReference type="GO" id="GO:0009055">
    <property type="term" value="F:electron transfer activity"/>
    <property type="evidence" value="ECO:0007669"/>
    <property type="project" value="InterPro"/>
</dbReference>
<protein>
    <submittedName>
        <fullName evidence="8">Cytochrome c</fullName>
    </submittedName>
</protein>
<dbReference type="Proteomes" id="UP000242469">
    <property type="component" value="Unassembled WGS sequence"/>
</dbReference>
<evidence type="ECO:0000259" key="7">
    <source>
        <dbReference type="PROSITE" id="PS51007"/>
    </source>
</evidence>
<dbReference type="InterPro" id="IPR051459">
    <property type="entry name" value="Cytochrome_c-type_DH"/>
</dbReference>
<organism evidence="8 9">
    <name type="scientific">Marinobacterium iners DSM 11526</name>
    <dbReference type="NCBI Taxonomy" id="1122198"/>
    <lineage>
        <taxon>Bacteria</taxon>
        <taxon>Pseudomonadati</taxon>
        <taxon>Pseudomonadota</taxon>
        <taxon>Gammaproteobacteria</taxon>
        <taxon>Oceanospirillales</taxon>
        <taxon>Oceanospirillaceae</taxon>
        <taxon>Marinobacterium</taxon>
    </lineage>
</organism>
<dbReference type="PANTHER" id="PTHR35008:SF9">
    <property type="entry name" value="CYTOCHROME C DOMAIN-CONTAINING PROTEIN"/>
    <property type="match status" value="1"/>
</dbReference>
<keyword evidence="3 4" id="KW-0408">Iron</keyword>
<name>A0A1H4EPI2_9GAMM</name>
<dbReference type="GO" id="GO:0020037">
    <property type="term" value="F:heme binding"/>
    <property type="evidence" value="ECO:0007669"/>
    <property type="project" value="InterPro"/>
</dbReference>
<dbReference type="InterPro" id="IPR009056">
    <property type="entry name" value="Cyt_c-like_dom"/>
</dbReference>
<gene>
    <name evidence="8" type="ORF">SAMN02745729_1099</name>
</gene>
<evidence type="ECO:0000313" key="8">
    <source>
        <dbReference type="EMBL" id="SEA86983.1"/>
    </source>
</evidence>
<feature type="domain" description="Cytochrome c" evidence="7">
    <location>
        <begin position="184"/>
        <end position="269"/>
    </location>
</feature>
<evidence type="ECO:0000256" key="3">
    <source>
        <dbReference type="ARBA" id="ARBA00023004"/>
    </source>
</evidence>
<feature type="compositionally biased region" description="Basic and acidic residues" evidence="5">
    <location>
        <begin position="310"/>
        <end position="323"/>
    </location>
</feature>
<feature type="chain" id="PRO_5017279816" evidence="6">
    <location>
        <begin position="23"/>
        <end position="330"/>
    </location>
</feature>
<reference evidence="9" key="1">
    <citation type="submission" date="2016-10" db="EMBL/GenBank/DDBJ databases">
        <authorList>
            <person name="Varghese N."/>
            <person name="Submissions S."/>
        </authorList>
    </citation>
    <scope>NUCLEOTIDE SEQUENCE [LARGE SCALE GENOMIC DNA]</scope>
    <source>
        <strain evidence="9">DSM 11526</strain>
    </source>
</reference>
<proteinExistence type="predicted"/>
<dbReference type="OrthoDB" id="9779283at2"/>
<evidence type="ECO:0000256" key="4">
    <source>
        <dbReference type="PROSITE-ProRule" id="PRU00433"/>
    </source>
</evidence>
<dbReference type="Pfam" id="PF13442">
    <property type="entry name" value="Cytochrome_CBB3"/>
    <property type="match status" value="1"/>
</dbReference>
<feature type="domain" description="Cytochrome c" evidence="7">
    <location>
        <begin position="73"/>
        <end position="158"/>
    </location>
</feature>
<dbReference type="SUPFAM" id="SSF46626">
    <property type="entry name" value="Cytochrome c"/>
    <property type="match status" value="2"/>
</dbReference>
<keyword evidence="6" id="KW-0732">Signal</keyword>
<sequence>MNHFNALAVAVSAAVLTSATHAAELKVPVNLPAHKEGAYVHQAPTLEDLYADKSIHPELREVILKGRDLFNNTQQLRGKYVFNDNSCRNCHMGEGGQNWSGPVWPAVTTLPDFRGKNGHVNSLEERIAGCFAYSMNGKPPAYGSDEMVALSAYHQWLATGAKVYERNISGRGFSSLGKQIPADISYEAGQKVYQENCAICHGDDGNGQRVNGKVVFPAVWGDNSYNWGAGISRIYTAASFIHMNMPLGKPGSLSEQDAWNVAWYINSQERPQDPRFTGDAAETREKHLNFHKHTRYGTEFNGKVLGQHDNTGDKPFLKPDNLKPRSFTFE</sequence>
<evidence type="ECO:0000256" key="6">
    <source>
        <dbReference type="SAM" id="SignalP"/>
    </source>
</evidence>
<dbReference type="STRING" id="1122198.SAMN02745729_1099"/>
<dbReference type="EMBL" id="FNRJ01000009">
    <property type="protein sequence ID" value="SEA86983.1"/>
    <property type="molecule type" value="Genomic_DNA"/>
</dbReference>
<feature type="region of interest" description="Disordered" evidence="5">
    <location>
        <begin position="301"/>
        <end position="330"/>
    </location>
</feature>
<evidence type="ECO:0000313" key="9">
    <source>
        <dbReference type="Proteomes" id="UP000242469"/>
    </source>
</evidence>
<evidence type="ECO:0000256" key="5">
    <source>
        <dbReference type="SAM" id="MobiDB-lite"/>
    </source>
</evidence>
<dbReference type="Pfam" id="PF21342">
    <property type="entry name" value="SoxA-TsdA_cyt-c"/>
    <property type="match status" value="1"/>
</dbReference>
<dbReference type="GO" id="GO:0046872">
    <property type="term" value="F:metal ion binding"/>
    <property type="evidence" value="ECO:0007669"/>
    <property type="project" value="UniProtKB-KW"/>
</dbReference>
<dbReference type="Gene3D" id="1.10.760.10">
    <property type="entry name" value="Cytochrome c-like domain"/>
    <property type="match status" value="2"/>
</dbReference>
<dbReference type="PANTHER" id="PTHR35008">
    <property type="entry name" value="BLL4482 PROTEIN-RELATED"/>
    <property type="match status" value="1"/>
</dbReference>
<keyword evidence="1 4" id="KW-0349">Heme</keyword>